<proteinExistence type="inferred from homology"/>
<dbReference type="Pfam" id="PF04545">
    <property type="entry name" value="Sigma70_r4"/>
    <property type="match status" value="1"/>
</dbReference>
<evidence type="ECO:0000256" key="3">
    <source>
        <dbReference type="ARBA" id="ARBA00023082"/>
    </source>
</evidence>
<dbReference type="Proteomes" id="UP000002139">
    <property type="component" value="Chromosome"/>
</dbReference>
<keyword evidence="5" id="KW-0804">Transcription</keyword>
<dbReference type="eggNOG" id="COG1595">
    <property type="taxonomic scope" value="Bacteria"/>
</dbReference>
<evidence type="ECO:0000259" key="8">
    <source>
        <dbReference type="Pfam" id="PF04545"/>
    </source>
</evidence>
<keyword evidence="10" id="KW-1185">Reference proteome</keyword>
<dbReference type="RefSeq" id="WP_012234514.1">
    <property type="nucleotide sequence ID" value="NC_010162.1"/>
</dbReference>
<dbReference type="OrthoDB" id="9797134at2"/>
<feature type="domain" description="RNA polymerase sigma-70 region 2" evidence="7">
    <location>
        <begin position="59"/>
        <end position="126"/>
    </location>
</feature>
<comment type="similarity">
    <text evidence="1">Belongs to the sigma-70 factor family. ECF subfamily.</text>
</comment>
<dbReference type="Gene3D" id="1.10.1740.10">
    <property type="match status" value="1"/>
</dbReference>
<sequence>MNLAARPHFEGQTRAEELLPPPADGGRSAPPDDIAVPSERKLPPAVTQRSEEAHEIGALYRNHHRLVYRLALRYGRGNVAWAEDVTQDVFLDLMKALETLTERDNLEGWLYRTTSNRCLNRLRRDRFLALPPIRWLLGQGEDERSPLDEVTIARDDLRRALETLGTLPPKEQVAFSMFYLDGKEQEEIGKILGHSKGYVCKLIQKAVAQLRDAGWEVGHDAKP</sequence>
<dbReference type="GO" id="GO:0016987">
    <property type="term" value="F:sigma factor activity"/>
    <property type="evidence" value="ECO:0007669"/>
    <property type="project" value="UniProtKB-KW"/>
</dbReference>
<dbReference type="InterPro" id="IPR007627">
    <property type="entry name" value="RNA_pol_sigma70_r2"/>
</dbReference>
<keyword evidence="3" id="KW-0731">Sigma factor</keyword>
<dbReference type="KEGG" id="scl:sce1879"/>
<reference evidence="9 10" key="1">
    <citation type="journal article" date="2007" name="Nat. Biotechnol.">
        <title>Complete genome sequence of the myxobacterium Sorangium cellulosum.</title>
        <authorList>
            <person name="Schneiker S."/>
            <person name="Perlova O."/>
            <person name="Kaiser O."/>
            <person name="Gerth K."/>
            <person name="Alici A."/>
            <person name="Altmeyer M.O."/>
            <person name="Bartels D."/>
            <person name="Bekel T."/>
            <person name="Beyer S."/>
            <person name="Bode E."/>
            <person name="Bode H.B."/>
            <person name="Bolten C.J."/>
            <person name="Choudhuri J.V."/>
            <person name="Doss S."/>
            <person name="Elnakady Y.A."/>
            <person name="Frank B."/>
            <person name="Gaigalat L."/>
            <person name="Goesmann A."/>
            <person name="Groeger C."/>
            <person name="Gross F."/>
            <person name="Jelsbak L."/>
            <person name="Jelsbak L."/>
            <person name="Kalinowski J."/>
            <person name="Kegler C."/>
            <person name="Knauber T."/>
            <person name="Konietzny S."/>
            <person name="Kopp M."/>
            <person name="Krause L."/>
            <person name="Krug D."/>
            <person name="Linke B."/>
            <person name="Mahmud T."/>
            <person name="Martinez-Arias R."/>
            <person name="McHardy A.C."/>
            <person name="Merai M."/>
            <person name="Meyer F."/>
            <person name="Mormann S."/>
            <person name="Munoz-Dorado J."/>
            <person name="Perez J."/>
            <person name="Pradella S."/>
            <person name="Rachid S."/>
            <person name="Raddatz G."/>
            <person name="Rosenau F."/>
            <person name="Rueckert C."/>
            <person name="Sasse F."/>
            <person name="Scharfe M."/>
            <person name="Schuster S.C."/>
            <person name="Suen G."/>
            <person name="Treuner-Lange A."/>
            <person name="Velicer G.J."/>
            <person name="Vorholter F.-J."/>
            <person name="Weissman K.J."/>
            <person name="Welch R.D."/>
            <person name="Wenzel S.C."/>
            <person name="Whitworth D.E."/>
            <person name="Wilhelm S."/>
            <person name="Wittmann C."/>
            <person name="Bloecker H."/>
            <person name="Puehler A."/>
            <person name="Mueller R."/>
        </authorList>
    </citation>
    <scope>NUCLEOTIDE SEQUENCE [LARGE SCALE GENOMIC DNA]</scope>
    <source>
        <strain evidence="10">So ce56</strain>
    </source>
</reference>
<protein>
    <submittedName>
        <fullName evidence="9">ECF-family RNA polymerase sigma factor</fullName>
    </submittedName>
</protein>
<dbReference type="CDD" id="cd06171">
    <property type="entry name" value="Sigma70_r4"/>
    <property type="match status" value="1"/>
</dbReference>
<dbReference type="SUPFAM" id="SSF88659">
    <property type="entry name" value="Sigma3 and sigma4 domains of RNA polymerase sigma factors"/>
    <property type="match status" value="1"/>
</dbReference>
<dbReference type="InterPro" id="IPR036388">
    <property type="entry name" value="WH-like_DNA-bd_sf"/>
</dbReference>
<name>A9FP97_SORC5</name>
<evidence type="ECO:0000259" key="7">
    <source>
        <dbReference type="Pfam" id="PF04542"/>
    </source>
</evidence>
<dbReference type="InterPro" id="IPR039425">
    <property type="entry name" value="RNA_pol_sigma-70-like"/>
</dbReference>
<dbReference type="NCBIfam" id="TIGR02937">
    <property type="entry name" value="sigma70-ECF"/>
    <property type="match status" value="1"/>
</dbReference>
<dbReference type="PANTHER" id="PTHR43133">
    <property type="entry name" value="RNA POLYMERASE ECF-TYPE SIGMA FACTO"/>
    <property type="match status" value="1"/>
</dbReference>
<organism evidence="9 10">
    <name type="scientific">Sorangium cellulosum (strain So ce56)</name>
    <name type="common">Polyangium cellulosum (strain So ce56)</name>
    <dbReference type="NCBI Taxonomy" id="448385"/>
    <lineage>
        <taxon>Bacteria</taxon>
        <taxon>Pseudomonadati</taxon>
        <taxon>Myxococcota</taxon>
        <taxon>Polyangia</taxon>
        <taxon>Polyangiales</taxon>
        <taxon>Polyangiaceae</taxon>
        <taxon>Sorangium</taxon>
    </lineage>
</organism>
<dbReference type="InterPro" id="IPR013325">
    <property type="entry name" value="RNA_pol_sigma_r2"/>
</dbReference>
<dbReference type="STRING" id="448385.sce1879"/>
<dbReference type="SUPFAM" id="SSF88946">
    <property type="entry name" value="Sigma2 domain of RNA polymerase sigma factors"/>
    <property type="match status" value="1"/>
</dbReference>
<feature type="compositionally biased region" description="Basic and acidic residues" evidence="6">
    <location>
        <begin position="7"/>
        <end position="17"/>
    </location>
</feature>
<feature type="region of interest" description="Disordered" evidence="6">
    <location>
        <begin position="1"/>
        <end position="49"/>
    </location>
</feature>
<dbReference type="InterPro" id="IPR013324">
    <property type="entry name" value="RNA_pol_sigma_r3/r4-like"/>
</dbReference>
<evidence type="ECO:0000256" key="1">
    <source>
        <dbReference type="ARBA" id="ARBA00010641"/>
    </source>
</evidence>
<dbReference type="InterPro" id="IPR014284">
    <property type="entry name" value="RNA_pol_sigma-70_dom"/>
</dbReference>
<dbReference type="Pfam" id="PF04542">
    <property type="entry name" value="Sigma70_r2"/>
    <property type="match status" value="1"/>
</dbReference>
<evidence type="ECO:0000256" key="2">
    <source>
        <dbReference type="ARBA" id="ARBA00023015"/>
    </source>
</evidence>
<dbReference type="AlphaFoldDB" id="A9FP97"/>
<dbReference type="Gene3D" id="1.10.10.10">
    <property type="entry name" value="Winged helix-like DNA-binding domain superfamily/Winged helix DNA-binding domain"/>
    <property type="match status" value="1"/>
</dbReference>
<gene>
    <name evidence="9" type="ordered locus">sce1879</name>
</gene>
<dbReference type="GO" id="GO:0003677">
    <property type="term" value="F:DNA binding"/>
    <property type="evidence" value="ECO:0007669"/>
    <property type="project" value="UniProtKB-KW"/>
</dbReference>
<dbReference type="EMBL" id="AM746676">
    <property type="protein sequence ID" value="CAN92037.1"/>
    <property type="molecule type" value="Genomic_DNA"/>
</dbReference>
<keyword evidence="4" id="KW-0238">DNA-binding</keyword>
<accession>A9FP97</accession>
<dbReference type="HOGENOM" id="CLU_047691_3_4_7"/>
<keyword evidence="2" id="KW-0805">Transcription regulation</keyword>
<dbReference type="GO" id="GO:0006352">
    <property type="term" value="P:DNA-templated transcription initiation"/>
    <property type="evidence" value="ECO:0007669"/>
    <property type="project" value="InterPro"/>
</dbReference>
<evidence type="ECO:0000313" key="9">
    <source>
        <dbReference type="EMBL" id="CAN92037.1"/>
    </source>
</evidence>
<dbReference type="PANTHER" id="PTHR43133:SF8">
    <property type="entry name" value="RNA POLYMERASE SIGMA FACTOR HI_1459-RELATED"/>
    <property type="match status" value="1"/>
</dbReference>
<dbReference type="InterPro" id="IPR007630">
    <property type="entry name" value="RNA_pol_sigma70_r4"/>
</dbReference>
<evidence type="ECO:0000256" key="5">
    <source>
        <dbReference type="ARBA" id="ARBA00023163"/>
    </source>
</evidence>
<evidence type="ECO:0000313" key="10">
    <source>
        <dbReference type="Proteomes" id="UP000002139"/>
    </source>
</evidence>
<feature type="domain" description="RNA polymerase sigma-70 region 4" evidence="8">
    <location>
        <begin position="164"/>
        <end position="211"/>
    </location>
</feature>
<evidence type="ECO:0000256" key="6">
    <source>
        <dbReference type="SAM" id="MobiDB-lite"/>
    </source>
</evidence>
<evidence type="ECO:0000256" key="4">
    <source>
        <dbReference type="ARBA" id="ARBA00023125"/>
    </source>
</evidence>